<evidence type="ECO:0000256" key="3">
    <source>
        <dbReference type="ARBA" id="ARBA00022692"/>
    </source>
</evidence>
<dbReference type="GO" id="GO:0016020">
    <property type="term" value="C:membrane"/>
    <property type="evidence" value="ECO:0007669"/>
    <property type="project" value="UniProtKB-SubCell"/>
</dbReference>
<organism evidence="9 10">
    <name type="scientific">Synechococcus sp. (strain ATCC 27144 / PCC 6301 / SAUG 1402/1)</name>
    <name type="common">Anacystis nidulans</name>
    <dbReference type="NCBI Taxonomy" id="269084"/>
    <lineage>
        <taxon>Bacteria</taxon>
        <taxon>Bacillati</taxon>
        <taxon>Cyanobacteriota</taxon>
        <taxon>Cyanophyceae</taxon>
        <taxon>Synechococcales</taxon>
        <taxon>Synechococcaceae</taxon>
        <taxon>Synechococcus</taxon>
    </lineage>
</organism>
<dbReference type="InterPro" id="IPR000620">
    <property type="entry name" value="EamA_dom"/>
</dbReference>
<feature type="transmembrane region" description="Helical" evidence="7">
    <location>
        <begin position="48"/>
        <end position="69"/>
    </location>
</feature>
<dbReference type="PANTHER" id="PTHR32322">
    <property type="entry name" value="INNER MEMBRANE TRANSPORTER"/>
    <property type="match status" value="1"/>
</dbReference>
<sequence>MGDDQSDRLRCAGLPLKFPVSLQLAIATALWGGTFTAGRIAVQQLSPLAVACGRYLLATTVLLLILWQREGWPPLNRRQQLLLFGLGVSGIALYNWLFFIGLSLIPASRAALIIALNPTAIALGAAIWTGDRLRSWQWAGVGLSLIGAILLLGSRQAGALTLPGWGDLALVGCVLCWTVYSLLARQALRSLSPLTVTTGACCWGSVLLIGLWLGQGAQLPVNVSFSTGSAIAFLGLGGTALAFCLYANGIERLGAARAGLFINLVPVFGSAIGALLLQEPLSGLTLLGGLLVLAGVGLGTLQRLQPVPISTTEPVGGDRSPGPPALGHDR</sequence>
<evidence type="ECO:0000313" key="9">
    <source>
        <dbReference type="EMBL" id="BAD78712.1"/>
    </source>
</evidence>
<keyword evidence="4 7" id="KW-1133">Transmembrane helix</keyword>
<comment type="similarity">
    <text evidence="2">Belongs to the EamA transporter family.</text>
</comment>
<feature type="transmembrane region" description="Helical" evidence="7">
    <location>
        <begin position="20"/>
        <end position="42"/>
    </location>
</feature>
<dbReference type="Proteomes" id="UP000001175">
    <property type="component" value="Chromosome"/>
</dbReference>
<keyword evidence="3 7" id="KW-0812">Transmembrane</keyword>
<feature type="region of interest" description="Disordered" evidence="6">
    <location>
        <begin position="309"/>
        <end position="330"/>
    </location>
</feature>
<evidence type="ECO:0000256" key="7">
    <source>
        <dbReference type="SAM" id="Phobius"/>
    </source>
</evidence>
<dbReference type="SUPFAM" id="SSF103481">
    <property type="entry name" value="Multidrug resistance efflux transporter EmrE"/>
    <property type="match status" value="2"/>
</dbReference>
<keyword evidence="5 7" id="KW-0472">Membrane</keyword>
<feature type="transmembrane region" description="Helical" evidence="7">
    <location>
        <begin position="191"/>
        <end position="213"/>
    </location>
</feature>
<reference evidence="9 10" key="1">
    <citation type="journal article" date="2007" name="Photosyn. Res.">
        <title>Complete nucleotide sequence of the freshwater unicellular cyanobacterium Synechococcus elongatus PCC 6301 chromosome: gene content and organization.</title>
        <authorList>
            <person name="Sugita C."/>
            <person name="Ogata K."/>
            <person name="Shikata M."/>
            <person name="Jikuya H."/>
            <person name="Takano J."/>
            <person name="Furumichi M."/>
            <person name="Kanehisa M."/>
            <person name="Omata T."/>
            <person name="Sugiura M."/>
            <person name="Sugita M."/>
        </authorList>
    </citation>
    <scope>NUCLEOTIDE SEQUENCE [LARGE SCALE GENOMIC DNA]</scope>
    <source>
        <strain evidence="10">ATCC 27144 / PCC 6301 / SAUG 1402/1</strain>
    </source>
</reference>
<evidence type="ECO:0000256" key="1">
    <source>
        <dbReference type="ARBA" id="ARBA00004141"/>
    </source>
</evidence>
<accession>A0A0H3K0G8</accession>
<dbReference type="InterPro" id="IPR037185">
    <property type="entry name" value="EmrE-like"/>
</dbReference>
<dbReference type="Pfam" id="PF00892">
    <property type="entry name" value="EamA"/>
    <property type="match status" value="2"/>
</dbReference>
<feature type="transmembrane region" description="Helical" evidence="7">
    <location>
        <begin position="81"/>
        <end position="104"/>
    </location>
</feature>
<evidence type="ECO:0000256" key="2">
    <source>
        <dbReference type="ARBA" id="ARBA00007362"/>
    </source>
</evidence>
<feature type="transmembrane region" description="Helical" evidence="7">
    <location>
        <begin position="110"/>
        <end position="129"/>
    </location>
</feature>
<feature type="transmembrane region" description="Helical" evidence="7">
    <location>
        <begin position="258"/>
        <end position="277"/>
    </location>
</feature>
<dbReference type="GeneID" id="72429877"/>
<dbReference type="KEGG" id="syc:syc0522_d"/>
<evidence type="ECO:0000256" key="5">
    <source>
        <dbReference type="ARBA" id="ARBA00023136"/>
    </source>
</evidence>
<dbReference type="eggNOG" id="COG0697">
    <property type="taxonomic scope" value="Bacteria"/>
</dbReference>
<comment type="subcellular location">
    <subcellularLocation>
        <location evidence="1">Membrane</location>
        <topology evidence="1">Multi-pass membrane protein</topology>
    </subcellularLocation>
</comment>
<dbReference type="Gene3D" id="1.10.3730.20">
    <property type="match status" value="1"/>
</dbReference>
<proteinExistence type="inferred from homology"/>
<feature type="transmembrane region" description="Helical" evidence="7">
    <location>
        <begin position="225"/>
        <end position="246"/>
    </location>
</feature>
<feature type="transmembrane region" description="Helical" evidence="7">
    <location>
        <begin position="136"/>
        <end position="153"/>
    </location>
</feature>
<feature type="domain" description="EamA" evidence="8">
    <location>
        <begin position="24"/>
        <end position="152"/>
    </location>
</feature>
<name>A0A0H3K0G8_SYNP6</name>
<gene>
    <name evidence="9" type="ordered locus">syc0522_d</name>
</gene>
<evidence type="ECO:0000259" key="8">
    <source>
        <dbReference type="Pfam" id="PF00892"/>
    </source>
</evidence>
<feature type="transmembrane region" description="Helical" evidence="7">
    <location>
        <begin position="283"/>
        <end position="301"/>
    </location>
</feature>
<evidence type="ECO:0000313" key="10">
    <source>
        <dbReference type="Proteomes" id="UP000001175"/>
    </source>
</evidence>
<dbReference type="EMBL" id="AP008231">
    <property type="protein sequence ID" value="BAD78712.1"/>
    <property type="molecule type" value="Genomic_DNA"/>
</dbReference>
<feature type="transmembrane region" description="Helical" evidence="7">
    <location>
        <begin position="165"/>
        <end position="184"/>
    </location>
</feature>
<dbReference type="PANTHER" id="PTHR32322:SF2">
    <property type="entry name" value="EAMA DOMAIN-CONTAINING PROTEIN"/>
    <property type="match status" value="1"/>
</dbReference>
<dbReference type="AlphaFoldDB" id="A0A0H3K0G8"/>
<dbReference type="InterPro" id="IPR050638">
    <property type="entry name" value="AA-Vitamin_Transporters"/>
</dbReference>
<dbReference type="RefSeq" id="WP_011242834.1">
    <property type="nucleotide sequence ID" value="NC_006576.1"/>
</dbReference>
<evidence type="ECO:0000256" key="6">
    <source>
        <dbReference type="SAM" id="MobiDB-lite"/>
    </source>
</evidence>
<feature type="domain" description="EamA" evidence="8">
    <location>
        <begin position="165"/>
        <end position="298"/>
    </location>
</feature>
<protein>
    <recommendedName>
        <fullName evidence="8">EamA domain-containing protein</fullName>
    </recommendedName>
</protein>
<evidence type="ECO:0000256" key="4">
    <source>
        <dbReference type="ARBA" id="ARBA00022989"/>
    </source>
</evidence>